<dbReference type="AlphaFoldDB" id="A0A839EP29"/>
<accession>A0A839EP29</accession>
<name>A0A839EP29_9HYPH</name>
<dbReference type="EMBL" id="JACGXN010000003">
    <property type="protein sequence ID" value="MBA8879254.1"/>
    <property type="molecule type" value="Genomic_DNA"/>
</dbReference>
<keyword evidence="2" id="KW-1185">Reference proteome</keyword>
<organism evidence="1 2">
    <name type="scientific">Phyllobacterium myrsinacearum</name>
    <dbReference type="NCBI Taxonomy" id="28101"/>
    <lineage>
        <taxon>Bacteria</taxon>
        <taxon>Pseudomonadati</taxon>
        <taxon>Pseudomonadota</taxon>
        <taxon>Alphaproteobacteria</taxon>
        <taxon>Hyphomicrobiales</taxon>
        <taxon>Phyllobacteriaceae</taxon>
        <taxon>Phyllobacterium</taxon>
    </lineage>
</organism>
<protein>
    <recommendedName>
        <fullName evidence="3">IS110 family transposase</fullName>
    </recommendedName>
</protein>
<evidence type="ECO:0000313" key="1">
    <source>
        <dbReference type="EMBL" id="MBA8879254.1"/>
    </source>
</evidence>
<evidence type="ECO:0000313" key="2">
    <source>
        <dbReference type="Proteomes" id="UP000549052"/>
    </source>
</evidence>
<gene>
    <name evidence="1" type="ORF">FHW16_002972</name>
</gene>
<reference evidence="1 2" key="1">
    <citation type="submission" date="2020-07" db="EMBL/GenBank/DDBJ databases">
        <title>Genomic Encyclopedia of Type Strains, Phase IV (KMG-V): Genome sequencing to study the core and pangenomes of soil and plant-associated prokaryotes.</title>
        <authorList>
            <person name="Whitman W."/>
        </authorList>
    </citation>
    <scope>NUCLEOTIDE SEQUENCE [LARGE SCALE GENOMIC DNA]</scope>
    <source>
        <strain evidence="1 2">AN3</strain>
    </source>
</reference>
<dbReference type="Proteomes" id="UP000549052">
    <property type="component" value="Unassembled WGS sequence"/>
</dbReference>
<sequence>MPALVAARFNPDLREKYQHLIASGKPAKIAIVAVMRKLLVTANALVKADRMWVEKHA</sequence>
<evidence type="ECO:0008006" key="3">
    <source>
        <dbReference type="Google" id="ProtNLM"/>
    </source>
</evidence>
<comment type="caution">
    <text evidence="1">The sequence shown here is derived from an EMBL/GenBank/DDBJ whole genome shotgun (WGS) entry which is preliminary data.</text>
</comment>
<proteinExistence type="predicted"/>